<dbReference type="InterPro" id="IPR014982">
    <property type="entry name" value="GSCFA"/>
</dbReference>
<reference evidence="2" key="1">
    <citation type="submission" date="2019-08" db="EMBL/GenBank/DDBJ databases">
        <authorList>
            <person name="Kucharzyk K."/>
            <person name="Murdoch R.W."/>
            <person name="Higgins S."/>
            <person name="Loffler F."/>
        </authorList>
    </citation>
    <scope>NUCLEOTIDE SEQUENCE</scope>
</reference>
<feature type="domain" description="GSCFA" evidence="1">
    <location>
        <begin position="1"/>
        <end position="150"/>
    </location>
</feature>
<protein>
    <recommendedName>
        <fullName evidence="1">GSCFA domain-containing protein</fullName>
    </recommendedName>
</protein>
<comment type="caution">
    <text evidence="2">The sequence shown here is derived from an EMBL/GenBank/DDBJ whole genome shotgun (WGS) entry which is preliminary data.</text>
</comment>
<name>A0A645C0F2_9ZZZZ</name>
<evidence type="ECO:0000313" key="2">
    <source>
        <dbReference type="EMBL" id="MPM70807.1"/>
    </source>
</evidence>
<sequence length="202" mass="23696">MNKNLKLVRDYFDQSSIVVITLGTSWVYRYLATNKVVSNCHKLPSINFNREFLDVDNIYTLLRQCVEMAPKKRWIFTVSPVRHLKDGAHGNQLSKSSLLLALDRLCKEFANCEYFPAYEIVLDELRDYRFYAEDLVHPSKAAADYIFERFSDAWIAESCHATMSDFKRLKAMKAHRPMLPEGVEYARFLSKIEELEQKLRKK</sequence>
<dbReference type="EMBL" id="VSSQ01023706">
    <property type="protein sequence ID" value="MPM70807.1"/>
    <property type="molecule type" value="Genomic_DNA"/>
</dbReference>
<evidence type="ECO:0000259" key="1">
    <source>
        <dbReference type="Pfam" id="PF08885"/>
    </source>
</evidence>
<dbReference type="SUPFAM" id="SSF52266">
    <property type="entry name" value="SGNH hydrolase"/>
    <property type="match status" value="1"/>
</dbReference>
<dbReference type="Gene3D" id="3.40.50.1110">
    <property type="entry name" value="SGNH hydrolase"/>
    <property type="match status" value="1"/>
</dbReference>
<dbReference type="InterPro" id="IPR036514">
    <property type="entry name" value="SGNH_hydro_sf"/>
</dbReference>
<dbReference type="Pfam" id="PF08885">
    <property type="entry name" value="GSCFA"/>
    <property type="match status" value="1"/>
</dbReference>
<gene>
    <name evidence="2" type="ORF">SDC9_117767</name>
</gene>
<organism evidence="2">
    <name type="scientific">bioreactor metagenome</name>
    <dbReference type="NCBI Taxonomy" id="1076179"/>
    <lineage>
        <taxon>unclassified sequences</taxon>
        <taxon>metagenomes</taxon>
        <taxon>ecological metagenomes</taxon>
    </lineage>
</organism>
<dbReference type="AlphaFoldDB" id="A0A645C0F2"/>
<proteinExistence type="predicted"/>
<accession>A0A645C0F2</accession>